<sequence length="124" mass="13993">MDEHHELVRALLTAHENGRVTDGEVDESLERALRQLPARSRVDLAAQRVFAGPRSTRVPPLESLPLKPTPLTRAEAQLRSAARRAQRWRRTRRTGEPPGPPRARVLDLRGPAPFAPRPPQRRAQ</sequence>
<dbReference type="AlphaFoldDB" id="A0A3A3ZN35"/>
<evidence type="ECO:0000313" key="2">
    <source>
        <dbReference type="EMBL" id="RJK98175.1"/>
    </source>
</evidence>
<name>A0A3A3ZN35_9ACTN</name>
<keyword evidence="3" id="KW-1185">Reference proteome</keyword>
<feature type="compositionally biased region" description="Basic residues" evidence="1">
    <location>
        <begin position="81"/>
        <end position="92"/>
    </location>
</feature>
<evidence type="ECO:0000313" key="3">
    <source>
        <dbReference type="Proteomes" id="UP000265614"/>
    </source>
</evidence>
<evidence type="ECO:0000256" key="1">
    <source>
        <dbReference type="SAM" id="MobiDB-lite"/>
    </source>
</evidence>
<accession>A0A3A3ZN35</accession>
<feature type="region of interest" description="Disordered" evidence="1">
    <location>
        <begin position="77"/>
        <end position="124"/>
    </location>
</feature>
<comment type="caution">
    <text evidence="2">The sequence shown here is derived from an EMBL/GenBank/DDBJ whole genome shotgun (WGS) entry which is preliminary data.</text>
</comment>
<dbReference type="Proteomes" id="UP000265614">
    <property type="component" value="Unassembled WGS sequence"/>
</dbReference>
<dbReference type="EMBL" id="QZEZ01000001">
    <property type="protein sequence ID" value="RJK98175.1"/>
    <property type="molecule type" value="Genomic_DNA"/>
</dbReference>
<gene>
    <name evidence="2" type="ORF">D5H78_04510</name>
</gene>
<proteinExistence type="predicted"/>
<organism evidence="2 3">
    <name type="scientific">Vallicoccus soli</name>
    <dbReference type="NCBI Taxonomy" id="2339232"/>
    <lineage>
        <taxon>Bacteria</taxon>
        <taxon>Bacillati</taxon>
        <taxon>Actinomycetota</taxon>
        <taxon>Actinomycetes</taxon>
        <taxon>Motilibacterales</taxon>
        <taxon>Vallicoccaceae</taxon>
        <taxon>Vallicoccus</taxon>
    </lineage>
</organism>
<reference evidence="2 3" key="1">
    <citation type="submission" date="2018-09" db="EMBL/GenBank/DDBJ databases">
        <title>YIM 75000 draft genome.</title>
        <authorList>
            <person name="Tang S."/>
            <person name="Feng Y."/>
        </authorList>
    </citation>
    <scope>NUCLEOTIDE SEQUENCE [LARGE SCALE GENOMIC DNA]</scope>
    <source>
        <strain evidence="2 3">YIM 75000</strain>
    </source>
</reference>
<dbReference type="RefSeq" id="WP_119949101.1">
    <property type="nucleotide sequence ID" value="NZ_QZEZ01000001.1"/>
</dbReference>
<protein>
    <submittedName>
        <fullName evidence="2">Uncharacterized protein</fullName>
    </submittedName>
</protein>